<protein>
    <submittedName>
        <fullName evidence="2">Rpn family recombination-promoting nuclease/putative transposase</fullName>
    </submittedName>
</protein>
<dbReference type="PANTHER" id="PTHR35586">
    <property type="entry name" value="SLL1691 PROTEIN"/>
    <property type="match status" value="1"/>
</dbReference>
<dbReference type="AlphaFoldDB" id="A0A9X4AHI5"/>
<keyword evidence="3" id="KW-1185">Reference proteome</keyword>
<gene>
    <name evidence="2" type="ORF">NC799_15865</name>
</gene>
<accession>A0A9X4AHI5</accession>
<organism evidence="2 3">
    <name type="scientific">Aquibacillus salsiterrae</name>
    <dbReference type="NCBI Taxonomy" id="2950439"/>
    <lineage>
        <taxon>Bacteria</taxon>
        <taxon>Bacillati</taxon>
        <taxon>Bacillota</taxon>
        <taxon>Bacilli</taxon>
        <taxon>Bacillales</taxon>
        <taxon>Bacillaceae</taxon>
        <taxon>Aquibacillus</taxon>
    </lineage>
</organism>
<dbReference type="Pfam" id="PF04754">
    <property type="entry name" value="Transposase_31"/>
    <property type="match status" value="1"/>
</dbReference>
<sequence length="327" mass="38759">MAINIVLEKPAEYGGTDYDGLWKKMIHELFEEFILFFIPSLSEEIDFSVKPEFLQQELFREVIDDRRGKSIADQIVKVYLKDGKEKWILVHIEVQGNEDPDFAKRMFRYYYRIYDKFNKDIVTIALITDTSTSYRPDTYHYSFHGTSLTYTYNMFKFTDFKESELMESANPFAIAILAAQYANQTRNNDEKRYRFKYKLFKMILQKAHYPSNEQRMYIASLLYFIDYLLQIPVELSKKLRDEIMQTKEGKQMVYIDKENLPLSWAELEVIFRKEGEEKGEKKGIKKGREQERKSVAQTMLEEGMSVELVAKCVTLSIDEVKKIAEEM</sequence>
<reference evidence="2" key="1">
    <citation type="submission" date="2022-06" db="EMBL/GenBank/DDBJ databases">
        <title>Aquibacillus sp. a new bacterium isolated from soil saline samples.</title>
        <authorList>
            <person name="Galisteo C."/>
            <person name="De La Haba R."/>
            <person name="Sanchez-Porro C."/>
            <person name="Ventosa A."/>
        </authorList>
    </citation>
    <scope>NUCLEOTIDE SEQUENCE</scope>
    <source>
        <strain evidence="2">3ASR75-54</strain>
    </source>
</reference>
<evidence type="ECO:0000259" key="1">
    <source>
        <dbReference type="Pfam" id="PF04754"/>
    </source>
</evidence>
<dbReference type="NCBIfam" id="TIGR01784">
    <property type="entry name" value="T_den_put_tspse"/>
    <property type="match status" value="1"/>
</dbReference>
<dbReference type="InterPro" id="IPR010106">
    <property type="entry name" value="RpnA"/>
</dbReference>
<dbReference type="Proteomes" id="UP001145069">
    <property type="component" value="Unassembled WGS sequence"/>
</dbReference>
<feature type="domain" description="Transposase (putative) YhgA-like" evidence="1">
    <location>
        <begin position="19"/>
        <end position="120"/>
    </location>
</feature>
<evidence type="ECO:0000313" key="3">
    <source>
        <dbReference type="Proteomes" id="UP001145069"/>
    </source>
</evidence>
<proteinExistence type="predicted"/>
<dbReference type="RefSeq" id="WP_272447423.1">
    <property type="nucleotide sequence ID" value="NZ_JAMQKC010000025.1"/>
</dbReference>
<dbReference type="EMBL" id="JAMQKC010000025">
    <property type="protein sequence ID" value="MDC3418360.1"/>
    <property type="molecule type" value="Genomic_DNA"/>
</dbReference>
<evidence type="ECO:0000313" key="2">
    <source>
        <dbReference type="EMBL" id="MDC3418360.1"/>
    </source>
</evidence>
<dbReference type="InterPro" id="IPR006842">
    <property type="entry name" value="Transposase_31"/>
</dbReference>
<dbReference type="PANTHER" id="PTHR35586:SF1">
    <property type="entry name" value="SLL1691 PROTEIN"/>
    <property type="match status" value="1"/>
</dbReference>
<name>A0A9X4AHI5_9BACI</name>
<comment type="caution">
    <text evidence="2">The sequence shown here is derived from an EMBL/GenBank/DDBJ whole genome shotgun (WGS) entry which is preliminary data.</text>
</comment>